<comment type="caution">
    <text evidence="3">The sequence shown here is derived from an EMBL/GenBank/DDBJ whole genome shotgun (WGS) entry which is preliminary data.</text>
</comment>
<proteinExistence type="predicted"/>
<keyword evidence="4" id="KW-1185">Reference proteome</keyword>
<evidence type="ECO:0000256" key="1">
    <source>
        <dbReference type="SAM" id="MobiDB-lite"/>
    </source>
</evidence>
<feature type="compositionally biased region" description="Basic and acidic residues" evidence="1">
    <location>
        <begin position="296"/>
        <end position="310"/>
    </location>
</feature>
<dbReference type="Proteomes" id="UP001347796">
    <property type="component" value="Unassembled WGS sequence"/>
</dbReference>
<protein>
    <recommendedName>
        <fullName evidence="2">Myb-like domain-containing protein</fullName>
    </recommendedName>
</protein>
<feature type="domain" description="Myb-like" evidence="2">
    <location>
        <begin position="135"/>
        <end position="188"/>
    </location>
</feature>
<feature type="region of interest" description="Disordered" evidence="1">
    <location>
        <begin position="242"/>
        <end position="310"/>
    </location>
</feature>
<evidence type="ECO:0000313" key="3">
    <source>
        <dbReference type="EMBL" id="KAK6168711.1"/>
    </source>
</evidence>
<dbReference type="AlphaFoldDB" id="A0AAN8GD82"/>
<name>A0AAN8GD82_PATCE</name>
<evidence type="ECO:0000259" key="2">
    <source>
        <dbReference type="PROSITE" id="PS50090"/>
    </source>
</evidence>
<dbReference type="InterPro" id="IPR044822">
    <property type="entry name" value="Myb_DNA-bind_4"/>
</dbReference>
<feature type="compositionally biased region" description="Basic and acidic residues" evidence="1">
    <location>
        <begin position="258"/>
        <end position="267"/>
    </location>
</feature>
<reference evidence="3 4" key="1">
    <citation type="submission" date="2024-01" db="EMBL/GenBank/DDBJ databases">
        <title>The genome of the rayed Mediterranean limpet Patella caerulea (Linnaeus, 1758).</title>
        <authorList>
            <person name="Anh-Thu Weber A."/>
            <person name="Halstead-Nussloch G."/>
        </authorList>
    </citation>
    <scope>NUCLEOTIDE SEQUENCE [LARGE SCALE GENOMIC DNA]</scope>
    <source>
        <strain evidence="3">AATW-2023a</strain>
        <tissue evidence="3">Whole specimen</tissue>
    </source>
</reference>
<organism evidence="3 4">
    <name type="scientific">Patella caerulea</name>
    <name type="common">Rayed Mediterranean limpet</name>
    <dbReference type="NCBI Taxonomy" id="87958"/>
    <lineage>
        <taxon>Eukaryota</taxon>
        <taxon>Metazoa</taxon>
        <taxon>Spiralia</taxon>
        <taxon>Lophotrochozoa</taxon>
        <taxon>Mollusca</taxon>
        <taxon>Gastropoda</taxon>
        <taxon>Patellogastropoda</taxon>
        <taxon>Patelloidea</taxon>
        <taxon>Patellidae</taxon>
        <taxon>Patella</taxon>
    </lineage>
</organism>
<dbReference type="EMBL" id="JAZGQO010000015">
    <property type="protein sequence ID" value="KAK6168711.1"/>
    <property type="molecule type" value="Genomic_DNA"/>
</dbReference>
<evidence type="ECO:0000313" key="4">
    <source>
        <dbReference type="Proteomes" id="UP001347796"/>
    </source>
</evidence>
<dbReference type="Gene3D" id="1.10.10.60">
    <property type="entry name" value="Homeodomain-like"/>
    <property type="match status" value="1"/>
</dbReference>
<gene>
    <name evidence="3" type="ORF">SNE40_019899</name>
</gene>
<dbReference type="PROSITE" id="PS50090">
    <property type="entry name" value="MYB_LIKE"/>
    <property type="match status" value="1"/>
</dbReference>
<sequence>MAASNMCDSSPGPGIASKTVHLKIGEQLVKFEVGLDVFDAVVLRKDENVIRQLVINYNQFAKTNGGTNNAEALLGTSACSSETVACNSKTPVLDANTPVLSKTSCASTASETIPSSRSAVVGSGNSDDEGLAAHWTKANTLHLIDLYNKYIDKVNSGKMRKVILWKKIATDIGNFTGEQVRGRWKTITNGYKRVKDQKNKSGNGRVTDYEYEKELDETFGESAANINPITLSTMDEETSAIMEESDTEDSFISIPEAPNKRPAEKNNSDTAPKKRNSTSAAAEVISYLQTMDEKDEERQERELQATQKMHTEKMDLLKSIVGILAKK</sequence>
<accession>A0AAN8GD82</accession>
<dbReference type="Pfam" id="PF13837">
    <property type="entry name" value="Myb_DNA-bind_4"/>
    <property type="match status" value="1"/>
</dbReference>
<dbReference type="InterPro" id="IPR001005">
    <property type="entry name" value="SANT/Myb"/>
</dbReference>